<organism evidence="8 9">
    <name type="scientific">Fluctibacter corallii</name>
    <dbReference type="NCBI Taxonomy" id="2984329"/>
    <lineage>
        <taxon>Bacteria</taxon>
        <taxon>Pseudomonadati</taxon>
        <taxon>Pseudomonadota</taxon>
        <taxon>Gammaproteobacteria</taxon>
        <taxon>Alteromonadales</taxon>
        <taxon>Alteromonadaceae</taxon>
        <taxon>Fluctibacter</taxon>
    </lineage>
</organism>
<evidence type="ECO:0000256" key="5">
    <source>
        <dbReference type="SAM" id="Phobius"/>
    </source>
</evidence>
<dbReference type="Gene3D" id="3.30.70.270">
    <property type="match status" value="1"/>
</dbReference>
<feature type="transmembrane region" description="Helical" evidence="5">
    <location>
        <begin position="379"/>
        <end position="399"/>
    </location>
</feature>
<evidence type="ECO:0000256" key="3">
    <source>
        <dbReference type="PROSITE-ProRule" id="PRU00339"/>
    </source>
</evidence>
<dbReference type="RefSeq" id="WP_263713618.1">
    <property type="nucleotide sequence ID" value="NZ_JAOWKX010000010.1"/>
</dbReference>
<dbReference type="PROSITE" id="PS50887">
    <property type="entry name" value="GGDEF"/>
    <property type="match status" value="1"/>
</dbReference>
<dbReference type="Pfam" id="PF13424">
    <property type="entry name" value="TPR_12"/>
    <property type="match status" value="2"/>
</dbReference>
<keyword evidence="6" id="KW-0732">Signal</keyword>
<comment type="caution">
    <text evidence="8">The sequence shown here is derived from an EMBL/GenBank/DDBJ whole genome shotgun (WGS) entry which is preliminary data.</text>
</comment>
<dbReference type="CDD" id="cd01949">
    <property type="entry name" value="GGDEF"/>
    <property type="match status" value="1"/>
</dbReference>
<dbReference type="EC" id="2.7.7.65" evidence="1"/>
<comment type="catalytic activity">
    <reaction evidence="2">
        <text>2 GTP = 3',3'-c-di-GMP + 2 diphosphate</text>
        <dbReference type="Rhea" id="RHEA:24898"/>
        <dbReference type="ChEBI" id="CHEBI:33019"/>
        <dbReference type="ChEBI" id="CHEBI:37565"/>
        <dbReference type="ChEBI" id="CHEBI:58805"/>
        <dbReference type="EC" id="2.7.7.65"/>
    </reaction>
</comment>
<dbReference type="InterPro" id="IPR043128">
    <property type="entry name" value="Rev_trsase/Diguanyl_cyclase"/>
</dbReference>
<name>A0ABT3ACE1_9ALTE</name>
<evidence type="ECO:0000313" key="9">
    <source>
        <dbReference type="Proteomes" id="UP001652504"/>
    </source>
</evidence>
<dbReference type="PROSITE" id="PS50005">
    <property type="entry name" value="TPR"/>
    <property type="match status" value="1"/>
</dbReference>
<dbReference type="InterPro" id="IPR000160">
    <property type="entry name" value="GGDEF_dom"/>
</dbReference>
<dbReference type="SMART" id="SM00267">
    <property type="entry name" value="GGDEF"/>
    <property type="match status" value="1"/>
</dbReference>
<dbReference type="EMBL" id="JAOWKX010000010">
    <property type="protein sequence ID" value="MCV2886330.1"/>
    <property type="molecule type" value="Genomic_DNA"/>
</dbReference>
<dbReference type="PANTHER" id="PTHR45138:SF9">
    <property type="entry name" value="DIGUANYLATE CYCLASE DGCM-RELATED"/>
    <property type="match status" value="1"/>
</dbReference>
<dbReference type="SMART" id="SM00028">
    <property type="entry name" value="TPR"/>
    <property type="match status" value="6"/>
</dbReference>
<gene>
    <name evidence="8" type="ORF">OE749_16670</name>
</gene>
<keyword evidence="3" id="KW-0802">TPR repeat</keyword>
<feature type="chain" id="PRO_5046979611" description="diguanylate cyclase" evidence="6">
    <location>
        <begin position="28"/>
        <end position="596"/>
    </location>
</feature>
<dbReference type="GO" id="GO:0052621">
    <property type="term" value="F:diguanylate cyclase activity"/>
    <property type="evidence" value="ECO:0007669"/>
    <property type="project" value="UniProtKB-EC"/>
</dbReference>
<evidence type="ECO:0000259" key="7">
    <source>
        <dbReference type="PROSITE" id="PS50887"/>
    </source>
</evidence>
<evidence type="ECO:0000313" key="8">
    <source>
        <dbReference type="EMBL" id="MCV2886330.1"/>
    </source>
</evidence>
<dbReference type="InterPro" id="IPR050469">
    <property type="entry name" value="Diguanylate_Cyclase"/>
</dbReference>
<keyword evidence="9" id="KW-1185">Reference proteome</keyword>
<feature type="repeat" description="TPR" evidence="3">
    <location>
        <begin position="229"/>
        <end position="262"/>
    </location>
</feature>
<keyword evidence="8" id="KW-0808">Transferase</keyword>
<keyword evidence="5" id="KW-0472">Membrane</keyword>
<dbReference type="Gene3D" id="1.25.40.10">
    <property type="entry name" value="Tetratricopeptide repeat domain"/>
    <property type="match status" value="2"/>
</dbReference>
<dbReference type="NCBIfam" id="TIGR00254">
    <property type="entry name" value="GGDEF"/>
    <property type="match status" value="1"/>
</dbReference>
<dbReference type="PANTHER" id="PTHR45138">
    <property type="entry name" value="REGULATORY COMPONENTS OF SENSORY TRANSDUCTION SYSTEM"/>
    <property type="match status" value="1"/>
</dbReference>
<feature type="signal peptide" evidence="6">
    <location>
        <begin position="1"/>
        <end position="27"/>
    </location>
</feature>
<dbReference type="InterPro" id="IPR029787">
    <property type="entry name" value="Nucleotide_cyclase"/>
</dbReference>
<feature type="domain" description="GGDEF" evidence="7">
    <location>
        <begin position="453"/>
        <end position="585"/>
    </location>
</feature>
<dbReference type="Proteomes" id="UP001652504">
    <property type="component" value="Unassembled WGS sequence"/>
</dbReference>
<evidence type="ECO:0000256" key="6">
    <source>
        <dbReference type="SAM" id="SignalP"/>
    </source>
</evidence>
<dbReference type="InterPro" id="IPR019734">
    <property type="entry name" value="TPR_rpt"/>
</dbReference>
<dbReference type="InterPro" id="IPR011990">
    <property type="entry name" value="TPR-like_helical_dom_sf"/>
</dbReference>
<evidence type="ECO:0000256" key="1">
    <source>
        <dbReference type="ARBA" id="ARBA00012528"/>
    </source>
</evidence>
<sequence length="596" mass="68475">MRYIGVYSAITCIYLFFIGSSLSVAFAQTSTPSEPLTKILALVKTDPDKAVERARVIYQQKSRADEDSILLMNIMAEGLMRLGELDEAMEYADKSIRLQDIIENTTYQLDTYRIIAEIQSQQGAFERVIETSLKGLELAESTANFDYLRDFFHEMGIAYFRLGNLENSEKYFVRGYEVALEHNLPSHRASSLVALAIINREKQQPDEALALYAEALALYEELGNESGVASVYNNIGVIYEDKQDYQRMLTNLQNALAIYERINARDNITIGLLNVGNAYRLLENYEKARDFLERAEARAIENNSKIILRNIYEELTNLFIDLDNYQTAYTFHLKQDEIDNQIQNSEAKKVAQEIGEKYESEIKERRIELLEQEKQKDRYVIVLVSALSLFTLITMMLMISRFRQKQRFLNEITEKNQKLEVLSTTDPLTELPNRRVVYEAINSEIARCNRYAQPFSIIIFDIDHFKQVNDKYGHNGGDLILKRIASLITQNIRENDLFGRWGGEEFLLVLASTNQENSLIVAEKLRALIEAMAVEYEGYIIKVTSTLGVCEYQLGTNIEEMIKRADMCLYEGKEAGRNRVVAAPTSQRNQQNENIS</sequence>
<evidence type="ECO:0000256" key="4">
    <source>
        <dbReference type="SAM" id="Coils"/>
    </source>
</evidence>
<reference evidence="8 9" key="1">
    <citation type="submission" date="2022-10" db="EMBL/GenBank/DDBJ databases">
        <title>Aestuariibacter sp. AA17 isolated from Montipora capitata coral fragment.</title>
        <authorList>
            <person name="Emsley S.A."/>
            <person name="Pfannmuller K.M."/>
            <person name="Loughran R.M."/>
            <person name="Shlafstein M."/>
            <person name="Papke E."/>
            <person name="Saw J.H."/>
            <person name="Ushijima B."/>
            <person name="Videau P."/>
        </authorList>
    </citation>
    <scope>NUCLEOTIDE SEQUENCE [LARGE SCALE GENOMIC DNA]</scope>
    <source>
        <strain evidence="8 9">AA17</strain>
    </source>
</reference>
<feature type="coiled-coil region" evidence="4">
    <location>
        <begin position="242"/>
        <end position="302"/>
    </location>
</feature>
<accession>A0ABT3ACE1</accession>
<evidence type="ECO:0000256" key="2">
    <source>
        <dbReference type="ARBA" id="ARBA00034247"/>
    </source>
</evidence>
<keyword evidence="4" id="KW-0175">Coiled coil</keyword>
<proteinExistence type="predicted"/>
<keyword evidence="5" id="KW-1133">Transmembrane helix</keyword>
<keyword evidence="5" id="KW-0812">Transmembrane</keyword>
<dbReference type="SUPFAM" id="SSF55073">
    <property type="entry name" value="Nucleotide cyclase"/>
    <property type="match status" value="1"/>
</dbReference>
<keyword evidence="8" id="KW-0548">Nucleotidyltransferase</keyword>
<protein>
    <recommendedName>
        <fullName evidence="1">diguanylate cyclase</fullName>
        <ecNumber evidence="1">2.7.7.65</ecNumber>
    </recommendedName>
</protein>
<dbReference type="SUPFAM" id="SSF48452">
    <property type="entry name" value="TPR-like"/>
    <property type="match status" value="2"/>
</dbReference>
<dbReference type="Pfam" id="PF00990">
    <property type="entry name" value="GGDEF"/>
    <property type="match status" value="1"/>
</dbReference>